<evidence type="ECO:0000313" key="10">
    <source>
        <dbReference type="Proteomes" id="UP001175226"/>
    </source>
</evidence>
<evidence type="ECO:0000256" key="4">
    <source>
        <dbReference type="ARBA" id="ARBA00022989"/>
    </source>
</evidence>
<evidence type="ECO:0000256" key="6">
    <source>
        <dbReference type="ARBA" id="ARBA00023180"/>
    </source>
</evidence>
<evidence type="ECO:0000259" key="8">
    <source>
        <dbReference type="PROSITE" id="PS50850"/>
    </source>
</evidence>
<accession>A0AA39N2X9</accession>
<keyword evidence="2" id="KW-0813">Transport</keyword>
<feature type="transmembrane region" description="Helical" evidence="7">
    <location>
        <begin position="208"/>
        <end position="228"/>
    </location>
</feature>
<keyword evidence="3 7" id="KW-0812">Transmembrane</keyword>
<gene>
    <name evidence="9" type="ORF">EV421DRAFT_1749842</name>
</gene>
<name>A0AA39N2X9_9AGAR</name>
<sequence>MQTDPKSFEGADPATIGTPRSVLEGQVVSLGAPQETQKPYSVYSTKEKWFIVALTTFAGLFSPLTANIYLPAIPVLTVDFNKSTELINITVTVYMVFQGLSPMLFGTMADQFGRRPMFAACLLILSLSCVGLALVPTSAYWLLVVLRCLQAAGSASTIALGAGSIGDIAAPAERGGFYGLYNLGPTLGPCIGPVIGGALSDGLGWRSIFWFLCISSATCFVSLFCAFLPETLRSLVGDGSVVPSKLYRPLIPVVGKTISDPSFARPPPKPFRNPFRILNNLDIVLVLSVNAVINSLYYGVTASMSTLFSEAYPSLNQTQIGLCYLAMGGGLLFGSYVLGRVLDQEYGKLRRSVMAVQGPGNTEKSETGIDDNFPIEKARLRLVPFSMLIFAACCAGYGWCVQERVNLSGPLLLQVTIGFTTMGIMTSTQTLLVDLMPSQSSSISACNNFIRCIAGAALVAVMDLILRALGAGWTYILLGGICVLTIPLVYLIMYIGPPRRIKRRRALAAPP</sequence>
<evidence type="ECO:0000313" key="9">
    <source>
        <dbReference type="EMBL" id="KAK0456002.1"/>
    </source>
</evidence>
<dbReference type="SUPFAM" id="SSF103473">
    <property type="entry name" value="MFS general substrate transporter"/>
    <property type="match status" value="1"/>
</dbReference>
<organism evidence="9 10">
    <name type="scientific">Armillaria borealis</name>
    <dbReference type="NCBI Taxonomy" id="47425"/>
    <lineage>
        <taxon>Eukaryota</taxon>
        <taxon>Fungi</taxon>
        <taxon>Dikarya</taxon>
        <taxon>Basidiomycota</taxon>
        <taxon>Agaricomycotina</taxon>
        <taxon>Agaricomycetes</taxon>
        <taxon>Agaricomycetidae</taxon>
        <taxon>Agaricales</taxon>
        <taxon>Marasmiineae</taxon>
        <taxon>Physalacriaceae</taxon>
        <taxon>Armillaria</taxon>
    </lineage>
</organism>
<dbReference type="PROSITE" id="PS50850">
    <property type="entry name" value="MFS"/>
    <property type="match status" value="1"/>
</dbReference>
<feature type="domain" description="Major facilitator superfamily (MFS) profile" evidence="8">
    <location>
        <begin position="51"/>
        <end position="497"/>
    </location>
</feature>
<dbReference type="GO" id="GO:0015137">
    <property type="term" value="F:citrate transmembrane transporter activity"/>
    <property type="evidence" value="ECO:0007669"/>
    <property type="project" value="UniProtKB-ARBA"/>
</dbReference>
<comment type="subcellular location">
    <subcellularLocation>
        <location evidence="1">Membrane</location>
        <topology evidence="1">Multi-pass membrane protein</topology>
    </subcellularLocation>
</comment>
<dbReference type="GO" id="GO:0140115">
    <property type="term" value="P:export across plasma membrane"/>
    <property type="evidence" value="ECO:0007669"/>
    <property type="project" value="UniProtKB-ARBA"/>
</dbReference>
<feature type="transmembrane region" description="Helical" evidence="7">
    <location>
        <begin position="411"/>
        <end position="436"/>
    </location>
</feature>
<feature type="transmembrane region" description="Helical" evidence="7">
    <location>
        <begin position="49"/>
        <end position="70"/>
    </location>
</feature>
<keyword evidence="10" id="KW-1185">Reference proteome</keyword>
<keyword evidence="5 7" id="KW-0472">Membrane</keyword>
<dbReference type="InterPro" id="IPR036259">
    <property type="entry name" value="MFS_trans_sf"/>
</dbReference>
<dbReference type="FunFam" id="1.20.1720.10:FF:000009">
    <property type="entry name" value="MFS multidrug transporter"/>
    <property type="match status" value="1"/>
</dbReference>
<dbReference type="PANTHER" id="PTHR23502">
    <property type="entry name" value="MAJOR FACILITATOR SUPERFAMILY"/>
    <property type="match status" value="1"/>
</dbReference>
<dbReference type="GO" id="GO:0005886">
    <property type="term" value="C:plasma membrane"/>
    <property type="evidence" value="ECO:0007669"/>
    <property type="project" value="TreeGrafter"/>
</dbReference>
<protein>
    <submittedName>
        <fullName evidence="9">MFS general substrate transporter</fullName>
    </submittedName>
</protein>
<keyword evidence="6" id="KW-0325">Glycoprotein</keyword>
<dbReference type="InterPro" id="IPR011701">
    <property type="entry name" value="MFS"/>
</dbReference>
<feature type="transmembrane region" description="Helical" evidence="7">
    <location>
        <begin position="382"/>
        <end position="399"/>
    </location>
</feature>
<feature type="transmembrane region" description="Helical" evidence="7">
    <location>
        <begin position="86"/>
        <end position="105"/>
    </location>
</feature>
<proteinExistence type="predicted"/>
<evidence type="ECO:0000256" key="7">
    <source>
        <dbReference type="SAM" id="Phobius"/>
    </source>
</evidence>
<dbReference type="InterPro" id="IPR020846">
    <property type="entry name" value="MFS_dom"/>
</dbReference>
<evidence type="ECO:0000256" key="1">
    <source>
        <dbReference type="ARBA" id="ARBA00004141"/>
    </source>
</evidence>
<feature type="transmembrane region" description="Helical" evidence="7">
    <location>
        <begin position="448"/>
        <end position="469"/>
    </location>
</feature>
<dbReference type="PANTHER" id="PTHR23502:SF51">
    <property type="entry name" value="QUINIDINE RESISTANCE PROTEIN 1-RELATED"/>
    <property type="match status" value="1"/>
</dbReference>
<reference evidence="9" key="1">
    <citation type="submission" date="2023-06" db="EMBL/GenBank/DDBJ databases">
        <authorList>
            <consortium name="Lawrence Berkeley National Laboratory"/>
            <person name="Ahrendt S."/>
            <person name="Sahu N."/>
            <person name="Indic B."/>
            <person name="Wong-Bajracharya J."/>
            <person name="Merenyi Z."/>
            <person name="Ke H.-M."/>
            <person name="Monk M."/>
            <person name="Kocsube S."/>
            <person name="Drula E."/>
            <person name="Lipzen A."/>
            <person name="Balint B."/>
            <person name="Henrissat B."/>
            <person name="Andreopoulos B."/>
            <person name="Martin F.M."/>
            <person name="Harder C.B."/>
            <person name="Rigling D."/>
            <person name="Ford K.L."/>
            <person name="Foster G.D."/>
            <person name="Pangilinan J."/>
            <person name="Papanicolaou A."/>
            <person name="Barry K."/>
            <person name="LaButti K."/>
            <person name="Viragh M."/>
            <person name="Koriabine M."/>
            <person name="Yan M."/>
            <person name="Riley R."/>
            <person name="Champramary S."/>
            <person name="Plett K.L."/>
            <person name="Tsai I.J."/>
            <person name="Slot J."/>
            <person name="Sipos G."/>
            <person name="Plett J."/>
            <person name="Nagy L.G."/>
            <person name="Grigoriev I.V."/>
        </authorList>
    </citation>
    <scope>NUCLEOTIDE SEQUENCE</scope>
    <source>
        <strain evidence="9">FPL87.14</strain>
    </source>
</reference>
<dbReference type="EMBL" id="JAUEPT010000001">
    <property type="protein sequence ID" value="KAK0456002.1"/>
    <property type="molecule type" value="Genomic_DNA"/>
</dbReference>
<comment type="caution">
    <text evidence="9">The sequence shown here is derived from an EMBL/GenBank/DDBJ whole genome shotgun (WGS) entry which is preliminary data.</text>
</comment>
<feature type="transmembrane region" description="Helical" evidence="7">
    <location>
        <begin position="475"/>
        <end position="495"/>
    </location>
</feature>
<dbReference type="Gene3D" id="1.20.1250.20">
    <property type="entry name" value="MFS general substrate transporter like domains"/>
    <property type="match status" value="1"/>
</dbReference>
<evidence type="ECO:0000256" key="5">
    <source>
        <dbReference type="ARBA" id="ARBA00023136"/>
    </source>
</evidence>
<evidence type="ECO:0000256" key="2">
    <source>
        <dbReference type="ARBA" id="ARBA00022448"/>
    </source>
</evidence>
<feature type="transmembrane region" description="Helical" evidence="7">
    <location>
        <begin position="277"/>
        <end position="299"/>
    </location>
</feature>
<feature type="transmembrane region" description="Helical" evidence="7">
    <location>
        <begin position="117"/>
        <end position="143"/>
    </location>
</feature>
<dbReference type="Pfam" id="PF07690">
    <property type="entry name" value="MFS_1"/>
    <property type="match status" value="1"/>
</dbReference>
<dbReference type="Proteomes" id="UP001175226">
    <property type="component" value="Unassembled WGS sequence"/>
</dbReference>
<dbReference type="FunFam" id="1.20.1250.20:FF:000172">
    <property type="entry name" value="MFS multidrug resistance transporter"/>
    <property type="match status" value="1"/>
</dbReference>
<dbReference type="AlphaFoldDB" id="A0AA39N2X9"/>
<keyword evidence="4 7" id="KW-1133">Transmembrane helix</keyword>
<feature type="transmembrane region" description="Helical" evidence="7">
    <location>
        <begin position="319"/>
        <end position="342"/>
    </location>
</feature>
<evidence type="ECO:0000256" key="3">
    <source>
        <dbReference type="ARBA" id="ARBA00022692"/>
    </source>
</evidence>